<dbReference type="InterPro" id="IPR036866">
    <property type="entry name" value="RibonucZ/Hydroxyglut_hydro"/>
</dbReference>
<evidence type="ECO:0000313" key="5">
    <source>
        <dbReference type="EMBL" id="WNC15293.1"/>
    </source>
</evidence>
<evidence type="ECO:0000259" key="4">
    <source>
        <dbReference type="SMART" id="SM00849"/>
    </source>
</evidence>
<dbReference type="PANTHER" id="PTHR42951:SF15">
    <property type="entry name" value="METALLO-BETA-LACTAMASE SUPERFAMILY PROTEIN"/>
    <property type="match status" value="1"/>
</dbReference>
<keyword evidence="6" id="KW-1185">Reference proteome</keyword>
<organism evidence="5 6">
    <name type="scientific">Brevibacillus brevis</name>
    <name type="common">Bacillus brevis</name>
    <dbReference type="NCBI Taxonomy" id="1393"/>
    <lineage>
        <taxon>Bacteria</taxon>
        <taxon>Bacillati</taxon>
        <taxon>Bacillota</taxon>
        <taxon>Bacilli</taxon>
        <taxon>Bacillales</taxon>
        <taxon>Paenibacillaceae</taxon>
        <taxon>Brevibacillus</taxon>
    </lineage>
</organism>
<dbReference type="RefSeq" id="WP_310768886.1">
    <property type="nucleotide sequence ID" value="NZ_CP134050.1"/>
</dbReference>
<dbReference type="Proteomes" id="UP001256827">
    <property type="component" value="Chromosome"/>
</dbReference>
<name>A0ABY9T5B2_BREBE</name>
<comment type="catalytic activity">
    <reaction evidence="3">
        <text>3',5'-cyclic UMP + H2O = UMP + H(+)</text>
        <dbReference type="Rhea" id="RHEA:70575"/>
        <dbReference type="ChEBI" id="CHEBI:15377"/>
        <dbReference type="ChEBI" id="CHEBI:15378"/>
        <dbReference type="ChEBI" id="CHEBI:57865"/>
        <dbReference type="ChEBI" id="CHEBI:184387"/>
    </reaction>
    <physiologicalReaction direction="left-to-right" evidence="3">
        <dbReference type="Rhea" id="RHEA:70576"/>
    </physiologicalReaction>
</comment>
<evidence type="ECO:0000256" key="1">
    <source>
        <dbReference type="ARBA" id="ARBA00034221"/>
    </source>
</evidence>
<proteinExistence type="predicted"/>
<dbReference type="CDD" id="cd07721">
    <property type="entry name" value="yflN-like_MBL-fold"/>
    <property type="match status" value="1"/>
</dbReference>
<dbReference type="SUPFAM" id="SSF56281">
    <property type="entry name" value="Metallo-hydrolase/oxidoreductase"/>
    <property type="match status" value="1"/>
</dbReference>
<protein>
    <submittedName>
        <fullName evidence="5">MBL fold metallo-hydrolase</fullName>
    </submittedName>
</protein>
<evidence type="ECO:0000256" key="3">
    <source>
        <dbReference type="ARBA" id="ARBA00048505"/>
    </source>
</evidence>
<dbReference type="PANTHER" id="PTHR42951">
    <property type="entry name" value="METALLO-BETA-LACTAMASE DOMAIN-CONTAINING"/>
    <property type="match status" value="1"/>
</dbReference>
<dbReference type="InterPro" id="IPR050855">
    <property type="entry name" value="NDM-1-like"/>
</dbReference>
<accession>A0ABY9T5B2</accession>
<gene>
    <name evidence="5" type="ORF">RGB73_02645</name>
</gene>
<evidence type="ECO:0000256" key="2">
    <source>
        <dbReference type="ARBA" id="ARBA00034301"/>
    </source>
</evidence>
<dbReference type="Pfam" id="PF00753">
    <property type="entry name" value="Lactamase_B"/>
    <property type="match status" value="1"/>
</dbReference>
<comment type="function">
    <text evidence="2">Counteracts the endogenous Pycsar antiviral defense system. Phosphodiesterase that enables metal-dependent hydrolysis of host cyclic nucleotide Pycsar defense signals such as cCMP and cUMP.</text>
</comment>
<dbReference type="InterPro" id="IPR001279">
    <property type="entry name" value="Metallo-B-lactamas"/>
</dbReference>
<evidence type="ECO:0000313" key="6">
    <source>
        <dbReference type="Proteomes" id="UP001256827"/>
    </source>
</evidence>
<sequence length="217" mass="23816">MEIAKNVHMLHLPFREMAIHPTMLFDGDTAVLVDTGFPGQMEELRAAMEQAGVALHQLAAVILTHQDIDHIGNLPELISQGTRQLNVYAHELERPYIEGDLPPIRDPQLAPLPKGKVTRTLADGEVLPYCGGIRVIHTPGHTEGHISLYLMQSKTLLAGDSLYSVNGTLMGVHAPTALDVDTARRSLKKYNAFDISSVICYHGGISTENIQEQIRAL</sequence>
<comment type="catalytic activity">
    <reaction evidence="1">
        <text>3',5'-cyclic CMP + H2O = CMP + H(+)</text>
        <dbReference type="Rhea" id="RHEA:72675"/>
        <dbReference type="ChEBI" id="CHEBI:15377"/>
        <dbReference type="ChEBI" id="CHEBI:15378"/>
        <dbReference type="ChEBI" id="CHEBI:58003"/>
        <dbReference type="ChEBI" id="CHEBI:60377"/>
    </reaction>
    <physiologicalReaction direction="left-to-right" evidence="1">
        <dbReference type="Rhea" id="RHEA:72676"/>
    </physiologicalReaction>
</comment>
<feature type="domain" description="Metallo-beta-lactamase" evidence="4">
    <location>
        <begin position="19"/>
        <end position="202"/>
    </location>
</feature>
<reference evidence="5 6" key="1">
    <citation type="submission" date="2023-09" db="EMBL/GenBank/DDBJ databases">
        <title>Complete Genome and Methylome dissection of Bacillus brevis NEB573 original source of BbsI restriction endonuclease.</title>
        <authorList>
            <person name="Fomenkov A."/>
            <person name="Roberts R.D."/>
        </authorList>
    </citation>
    <scope>NUCLEOTIDE SEQUENCE [LARGE SCALE GENOMIC DNA]</scope>
    <source>
        <strain evidence="5 6">NEB573</strain>
    </source>
</reference>
<dbReference type="SMART" id="SM00849">
    <property type="entry name" value="Lactamase_B"/>
    <property type="match status" value="1"/>
</dbReference>
<dbReference type="EMBL" id="CP134050">
    <property type="protein sequence ID" value="WNC15293.1"/>
    <property type="molecule type" value="Genomic_DNA"/>
</dbReference>
<dbReference type="Gene3D" id="3.60.15.10">
    <property type="entry name" value="Ribonuclease Z/Hydroxyacylglutathione hydrolase-like"/>
    <property type="match status" value="1"/>
</dbReference>